<comment type="caution">
    <text evidence="4">The sequence shown here is derived from an EMBL/GenBank/DDBJ whole genome shotgun (WGS) entry which is preliminary data.</text>
</comment>
<dbReference type="GO" id="GO:0005634">
    <property type="term" value="C:nucleus"/>
    <property type="evidence" value="ECO:0007669"/>
    <property type="project" value="TreeGrafter"/>
</dbReference>
<dbReference type="EMBL" id="JANBVO010000058">
    <property type="protein sequence ID" value="KAJ9132335.1"/>
    <property type="molecule type" value="Genomic_DNA"/>
</dbReference>
<dbReference type="GO" id="GO:0005737">
    <property type="term" value="C:cytoplasm"/>
    <property type="evidence" value="ECO:0007669"/>
    <property type="project" value="TreeGrafter"/>
</dbReference>
<evidence type="ECO:0000313" key="5">
    <source>
        <dbReference type="Proteomes" id="UP001174694"/>
    </source>
</evidence>
<dbReference type="CDD" id="cd01285">
    <property type="entry name" value="nucleoside_deaminase"/>
    <property type="match status" value="1"/>
</dbReference>
<name>A0AA38R1I6_9PEZI</name>
<proteinExistence type="predicted"/>
<dbReference type="PROSITE" id="PS51747">
    <property type="entry name" value="CYT_DCMP_DEAMINASES_2"/>
    <property type="match status" value="1"/>
</dbReference>
<dbReference type="InterPro" id="IPR016193">
    <property type="entry name" value="Cytidine_deaminase-like"/>
</dbReference>
<dbReference type="GO" id="GO:0002100">
    <property type="term" value="P:tRNA wobble adenosine to inosine editing"/>
    <property type="evidence" value="ECO:0007669"/>
    <property type="project" value="TreeGrafter"/>
</dbReference>
<organism evidence="4 5">
    <name type="scientific">Pleurostoma richardsiae</name>
    <dbReference type="NCBI Taxonomy" id="41990"/>
    <lineage>
        <taxon>Eukaryota</taxon>
        <taxon>Fungi</taxon>
        <taxon>Dikarya</taxon>
        <taxon>Ascomycota</taxon>
        <taxon>Pezizomycotina</taxon>
        <taxon>Sordariomycetes</taxon>
        <taxon>Sordariomycetidae</taxon>
        <taxon>Calosphaeriales</taxon>
        <taxon>Pleurostomataceae</taxon>
        <taxon>Pleurostoma</taxon>
    </lineage>
</organism>
<feature type="compositionally biased region" description="Low complexity" evidence="2">
    <location>
        <begin position="60"/>
        <end position="70"/>
    </location>
</feature>
<dbReference type="Gene3D" id="3.40.140.10">
    <property type="entry name" value="Cytidine Deaminase, domain 2"/>
    <property type="match status" value="1"/>
</dbReference>
<feature type="compositionally biased region" description="Polar residues" evidence="2">
    <location>
        <begin position="345"/>
        <end position="357"/>
    </location>
</feature>
<sequence length="493" mass="52604">MAPSSSSARGAWRALSQVLDALLALVLAISRPLARLLSSITRKPRRQPESQQRRQDLEHTPSTATPASSTTMNVHLPAKRAAPPANQGKQENAPPDAQLAAEAARMQLDDGDGDGTVARTKQGGDVARPPATPDGAEEDPVKAAERAIHQGFMDQALDMARLALRTNETPVGCVLVHNGRVIAKGMNATNVTRNGTRHAELMALSALLSYTPQADMEQPAAQCREILEESWGDVDPEDGHLFPYGQKLHPAPRVDKTIVKDCILYVTVEPCVMCASMLRQFGIKKVYFGAVNDKFGGTGGVFFIHVNSDSVSAPPSPTLRPAKGRILRPMLHRKPLSCTEALISPENSGNGSGKSIASTTEGNSNTETEDDETNELSEPFRRGDGGNVEAGYEVEGGWGRDEAVTLLRQFYVQENGRAPVPRKKEGRAARLAAMMEKDSNPTEGATNGGLSLAHAPAHEATSETVKDSPNMNGDSLPSASPAVPFMGSKAQST</sequence>
<dbReference type="InterPro" id="IPR002125">
    <property type="entry name" value="CMP_dCMP_dom"/>
</dbReference>
<feature type="compositionally biased region" description="Basic and acidic residues" evidence="2">
    <location>
        <begin position="456"/>
        <end position="466"/>
    </location>
</feature>
<reference evidence="4" key="1">
    <citation type="submission" date="2022-07" db="EMBL/GenBank/DDBJ databases">
        <title>Fungi with potential for degradation of polypropylene.</title>
        <authorList>
            <person name="Gostincar C."/>
        </authorList>
    </citation>
    <scope>NUCLEOTIDE SEQUENCE</scope>
    <source>
        <strain evidence="4">EXF-13308</strain>
    </source>
</reference>
<accession>A0AA38R1I6</accession>
<gene>
    <name evidence="4" type="ORF">NKR23_g11286</name>
</gene>
<feature type="region of interest" description="Disordered" evidence="2">
    <location>
        <begin position="341"/>
        <end position="394"/>
    </location>
</feature>
<evidence type="ECO:0000313" key="4">
    <source>
        <dbReference type="EMBL" id="KAJ9132335.1"/>
    </source>
</evidence>
<dbReference type="GO" id="GO:0052717">
    <property type="term" value="F:tRNA-specific adenosine-34 deaminase activity"/>
    <property type="evidence" value="ECO:0007669"/>
    <property type="project" value="TreeGrafter"/>
</dbReference>
<feature type="region of interest" description="Disordered" evidence="2">
    <location>
        <begin position="40"/>
        <end position="70"/>
    </location>
</feature>
<evidence type="ECO:0000259" key="3">
    <source>
        <dbReference type="PROSITE" id="PS51747"/>
    </source>
</evidence>
<feature type="compositionally biased region" description="Basic and acidic residues" evidence="2">
    <location>
        <begin position="46"/>
        <end position="59"/>
    </location>
</feature>
<dbReference type="Proteomes" id="UP001174694">
    <property type="component" value="Unassembled WGS sequence"/>
</dbReference>
<feature type="domain" description="CMP/dCMP-type deaminase" evidence="3">
    <location>
        <begin position="147"/>
        <end position="302"/>
    </location>
</feature>
<dbReference type="PANTHER" id="PTHR11079">
    <property type="entry name" value="CYTOSINE DEAMINASE FAMILY MEMBER"/>
    <property type="match status" value="1"/>
</dbReference>
<feature type="region of interest" description="Disordered" evidence="2">
    <location>
        <begin position="435"/>
        <end position="493"/>
    </location>
</feature>
<feature type="region of interest" description="Disordered" evidence="2">
    <location>
        <begin position="109"/>
        <end position="141"/>
    </location>
</feature>
<dbReference type="PANTHER" id="PTHR11079:SF149">
    <property type="entry name" value="TRNA-SPECIFIC ADENOSINE DEAMINASE 2"/>
    <property type="match status" value="1"/>
</dbReference>
<dbReference type="Pfam" id="PF00383">
    <property type="entry name" value="dCMP_cyt_deam_1"/>
    <property type="match status" value="1"/>
</dbReference>
<evidence type="ECO:0000256" key="1">
    <source>
        <dbReference type="ARBA" id="ARBA00022801"/>
    </source>
</evidence>
<feature type="compositionally biased region" description="Polar residues" evidence="2">
    <location>
        <begin position="467"/>
        <end position="478"/>
    </location>
</feature>
<keyword evidence="1" id="KW-0378">Hydrolase</keyword>
<keyword evidence="5" id="KW-1185">Reference proteome</keyword>
<evidence type="ECO:0000256" key="2">
    <source>
        <dbReference type="SAM" id="MobiDB-lite"/>
    </source>
</evidence>
<protein>
    <submittedName>
        <fullName evidence="4">tRNA-specific adenosine deaminase 2</fullName>
    </submittedName>
</protein>
<dbReference type="SUPFAM" id="SSF53927">
    <property type="entry name" value="Cytidine deaminase-like"/>
    <property type="match status" value="1"/>
</dbReference>
<dbReference type="AlphaFoldDB" id="A0AA38R1I6"/>